<keyword evidence="1" id="KW-1185">Reference proteome</keyword>
<accession>A0A915IGW6</accession>
<dbReference type="AlphaFoldDB" id="A0A915IGW6"/>
<dbReference type="WBParaSite" id="nRc.2.0.1.t13113-RA">
    <property type="protein sequence ID" value="nRc.2.0.1.t13113-RA"/>
    <property type="gene ID" value="nRc.2.0.1.g13113"/>
</dbReference>
<proteinExistence type="predicted"/>
<organism evidence="1 2">
    <name type="scientific">Romanomermis culicivorax</name>
    <name type="common">Nematode worm</name>
    <dbReference type="NCBI Taxonomy" id="13658"/>
    <lineage>
        <taxon>Eukaryota</taxon>
        <taxon>Metazoa</taxon>
        <taxon>Ecdysozoa</taxon>
        <taxon>Nematoda</taxon>
        <taxon>Enoplea</taxon>
        <taxon>Dorylaimia</taxon>
        <taxon>Mermithida</taxon>
        <taxon>Mermithoidea</taxon>
        <taxon>Mermithidae</taxon>
        <taxon>Romanomermis</taxon>
    </lineage>
</organism>
<name>A0A915IGW6_ROMCU</name>
<reference evidence="2" key="1">
    <citation type="submission" date="2022-11" db="UniProtKB">
        <authorList>
            <consortium name="WormBaseParasite"/>
        </authorList>
    </citation>
    <scope>IDENTIFICATION</scope>
</reference>
<evidence type="ECO:0000313" key="2">
    <source>
        <dbReference type="WBParaSite" id="nRc.2.0.1.t13113-RA"/>
    </source>
</evidence>
<evidence type="ECO:0000313" key="1">
    <source>
        <dbReference type="Proteomes" id="UP000887565"/>
    </source>
</evidence>
<protein>
    <submittedName>
        <fullName evidence="2">Uncharacterized protein</fullName>
    </submittedName>
</protein>
<sequence>MKFDHQITETPALTQLYSISNHNEWMNALRGTMLLVVHVCSPHSKTELRAIIKNEIPKLLSKSDSLDINLICEQNWIKRDSTFELELVEWASCIPIVEKTRSDNKRLVYAN</sequence>
<dbReference type="Proteomes" id="UP000887565">
    <property type="component" value="Unplaced"/>
</dbReference>